<dbReference type="RefSeq" id="WP_249711308.1">
    <property type="nucleotide sequence ID" value="NZ_JAMFMB010000020.1"/>
</dbReference>
<name>A0ABT0Q524_9RHOB</name>
<sequence length="73" mass="8277">MKLHPAFEKLGGQIIDLDRFMDEFIGDIDAELISNMRQTIAAAYQELMTEEEIHSVTAADDTTRLTRSVVHRA</sequence>
<gene>
    <name evidence="1" type="ORF">M3P21_15635</name>
</gene>
<evidence type="ECO:0000313" key="1">
    <source>
        <dbReference type="EMBL" id="MCL6284963.1"/>
    </source>
</evidence>
<protein>
    <submittedName>
        <fullName evidence="1">Uncharacterized protein</fullName>
    </submittedName>
</protein>
<dbReference type="Proteomes" id="UP001203880">
    <property type="component" value="Unassembled WGS sequence"/>
</dbReference>
<evidence type="ECO:0000313" key="2">
    <source>
        <dbReference type="Proteomes" id="UP001203880"/>
    </source>
</evidence>
<dbReference type="EMBL" id="JAMFMB010000020">
    <property type="protein sequence ID" value="MCL6284963.1"/>
    <property type="molecule type" value="Genomic_DNA"/>
</dbReference>
<comment type="caution">
    <text evidence="1">The sequence shown here is derived from an EMBL/GenBank/DDBJ whole genome shotgun (WGS) entry which is preliminary data.</text>
</comment>
<proteinExistence type="predicted"/>
<keyword evidence="2" id="KW-1185">Reference proteome</keyword>
<accession>A0ABT0Q524</accession>
<organism evidence="1 2">
    <name type="scientific">Ruegeria spongiae</name>
    <dbReference type="NCBI Taxonomy" id="2942209"/>
    <lineage>
        <taxon>Bacteria</taxon>
        <taxon>Pseudomonadati</taxon>
        <taxon>Pseudomonadota</taxon>
        <taxon>Alphaproteobacteria</taxon>
        <taxon>Rhodobacterales</taxon>
        <taxon>Roseobacteraceae</taxon>
        <taxon>Ruegeria</taxon>
    </lineage>
</organism>
<reference evidence="1" key="1">
    <citation type="submission" date="2022-05" db="EMBL/GenBank/DDBJ databases">
        <authorList>
            <person name="Park J.-S."/>
        </authorList>
    </citation>
    <scope>NUCLEOTIDE SEQUENCE</scope>
    <source>
        <strain evidence="1">2012CJ41-6</strain>
    </source>
</reference>